<dbReference type="OrthoDB" id="9785497at2"/>
<evidence type="ECO:0000256" key="5">
    <source>
        <dbReference type="ARBA" id="ARBA00048488"/>
    </source>
</evidence>
<dbReference type="EMBL" id="QRDP01000004">
    <property type="protein sequence ID" value="RED17112.1"/>
    <property type="molecule type" value="Genomic_DNA"/>
</dbReference>
<accession>A0A3D9FHR2</accession>
<dbReference type="Proteomes" id="UP000256310">
    <property type="component" value="Unassembled WGS sequence"/>
</dbReference>
<feature type="binding site" evidence="6">
    <location>
        <position position="96"/>
    </location>
    <ligand>
        <name>Zn(2+)</name>
        <dbReference type="ChEBI" id="CHEBI:29105"/>
    </ligand>
</feature>
<organism evidence="9 10">
    <name type="scientific">Parasphingopyxis lamellibrachiae</name>
    <dbReference type="NCBI Taxonomy" id="680125"/>
    <lineage>
        <taxon>Bacteria</taxon>
        <taxon>Pseudomonadati</taxon>
        <taxon>Pseudomonadota</taxon>
        <taxon>Alphaproteobacteria</taxon>
        <taxon>Sphingomonadales</taxon>
        <taxon>Sphingomonadaceae</taxon>
        <taxon>Parasphingopyxis</taxon>
    </lineage>
</organism>
<evidence type="ECO:0000313" key="10">
    <source>
        <dbReference type="Proteomes" id="UP000256310"/>
    </source>
</evidence>
<evidence type="ECO:0000259" key="8">
    <source>
        <dbReference type="PROSITE" id="PS51790"/>
    </source>
</evidence>
<comment type="catalytic activity">
    <reaction evidence="5 6">
        <text>L-methionyl-[protein] + [thioredoxin]-disulfide + H2O = L-methionyl-(R)-S-oxide-[protein] + [thioredoxin]-dithiol</text>
        <dbReference type="Rhea" id="RHEA:24164"/>
        <dbReference type="Rhea" id="RHEA-COMP:10698"/>
        <dbReference type="Rhea" id="RHEA-COMP:10700"/>
        <dbReference type="Rhea" id="RHEA-COMP:12313"/>
        <dbReference type="Rhea" id="RHEA-COMP:12314"/>
        <dbReference type="ChEBI" id="CHEBI:15377"/>
        <dbReference type="ChEBI" id="CHEBI:16044"/>
        <dbReference type="ChEBI" id="CHEBI:29950"/>
        <dbReference type="ChEBI" id="CHEBI:45764"/>
        <dbReference type="ChEBI" id="CHEBI:50058"/>
        <dbReference type="EC" id="1.8.4.12"/>
    </reaction>
</comment>
<dbReference type="GO" id="GO:0030091">
    <property type="term" value="P:protein repair"/>
    <property type="evidence" value="ECO:0007669"/>
    <property type="project" value="InterPro"/>
</dbReference>
<feature type="domain" description="MsrB" evidence="8">
    <location>
        <begin position="8"/>
        <end position="130"/>
    </location>
</feature>
<feature type="binding site" evidence="6">
    <location>
        <position position="99"/>
    </location>
    <ligand>
        <name>Zn(2+)</name>
        <dbReference type="ChEBI" id="CHEBI:29105"/>
    </ligand>
</feature>
<dbReference type="Pfam" id="PF01641">
    <property type="entry name" value="SelR"/>
    <property type="match status" value="1"/>
</dbReference>
<evidence type="ECO:0000256" key="2">
    <source>
        <dbReference type="ARBA" id="ARBA00022723"/>
    </source>
</evidence>
<sequence>MDKLDLTEAEWRERLTPERYHVLREGGTEPAFAGSLYDNHEAGDYLCAGCGLKLFESRTKYDSGSGWPSFTQPASEDAVTDHQDMSHGMVRTESRCARCDGHLGHVFPDGPPPTGLRYCMNSLSLEFEPHEKG</sequence>
<dbReference type="GO" id="GO:0006979">
    <property type="term" value="P:response to oxidative stress"/>
    <property type="evidence" value="ECO:0007669"/>
    <property type="project" value="InterPro"/>
</dbReference>
<comment type="caution">
    <text evidence="9">The sequence shown here is derived from an EMBL/GenBank/DDBJ whole genome shotgun (WGS) entry which is preliminary data.</text>
</comment>
<dbReference type="PANTHER" id="PTHR10173">
    <property type="entry name" value="METHIONINE SULFOXIDE REDUCTASE"/>
    <property type="match status" value="1"/>
</dbReference>
<keyword evidence="3 6" id="KW-0862">Zinc</keyword>
<reference evidence="9 10" key="1">
    <citation type="submission" date="2018-07" db="EMBL/GenBank/DDBJ databases">
        <title>Genomic Encyclopedia of Type Strains, Phase IV (KMG-IV): sequencing the most valuable type-strain genomes for metagenomic binning, comparative biology and taxonomic classification.</title>
        <authorList>
            <person name="Goeker M."/>
        </authorList>
    </citation>
    <scope>NUCLEOTIDE SEQUENCE [LARGE SCALE GENOMIC DNA]</scope>
    <source>
        <strain evidence="9 10">DSM 26725</strain>
    </source>
</reference>
<evidence type="ECO:0000256" key="1">
    <source>
        <dbReference type="ARBA" id="ARBA00007174"/>
    </source>
</evidence>
<feature type="active site" description="Nucleophile" evidence="6">
    <location>
        <position position="119"/>
    </location>
</feature>
<evidence type="ECO:0000256" key="4">
    <source>
        <dbReference type="ARBA" id="ARBA00023002"/>
    </source>
</evidence>
<dbReference type="InterPro" id="IPR011057">
    <property type="entry name" value="Mss4-like_sf"/>
</dbReference>
<evidence type="ECO:0000256" key="6">
    <source>
        <dbReference type="HAMAP-Rule" id="MF_01400"/>
    </source>
</evidence>
<evidence type="ECO:0000256" key="3">
    <source>
        <dbReference type="ARBA" id="ARBA00022833"/>
    </source>
</evidence>
<dbReference type="HAMAP" id="MF_01400">
    <property type="entry name" value="MsrB"/>
    <property type="match status" value="1"/>
</dbReference>
<keyword evidence="10" id="KW-1185">Reference proteome</keyword>
<keyword evidence="4 6" id="KW-0560">Oxidoreductase</keyword>
<dbReference type="Gene3D" id="2.170.150.20">
    <property type="entry name" value="Peptide methionine sulfoxide reductase"/>
    <property type="match status" value="1"/>
</dbReference>
<evidence type="ECO:0000313" key="9">
    <source>
        <dbReference type="EMBL" id="RED17112.1"/>
    </source>
</evidence>
<feature type="binding site" evidence="6">
    <location>
        <position position="47"/>
    </location>
    <ligand>
        <name>Zn(2+)</name>
        <dbReference type="ChEBI" id="CHEBI:29105"/>
    </ligand>
</feature>
<feature type="binding site" evidence="6">
    <location>
        <position position="50"/>
    </location>
    <ligand>
        <name>Zn(2+)</name>
        <dbReference type="ChEBI" id="CHEBI:29105"/>
    </ligand>
</feature>
<dbReference type="GO" id="GO:0005737">
    <property type="term" value="C:cytoplasm"/>
    <property type="evidence" value="ECO:0007669"/>
    <property type="project" value="TreeGrafter"/>
</dbReference>
<dbReference type="AlphaFoldDB" id="A0A3D9FHR2"/>
<dbReference type="FunFam" id="2.170.150.20:FF:000001">
    <property type="entry name" value="Peptide methionine sulfoxide reductase MsrB"/>
    <property type="match status" value="1"/>
</dbReference>
<dbReference type="RefSeq" id="WP_116236422.1">
    <property type="nucleotide sequence ID" value="NZ_QRDP01000004.1"/>
</dbReference>
<dbReference type="NCBIfam" id="TIGR00357">
    <property type="entry name" value="peptide-methionine (R)-S-oxide reductase MsrB"/>
    <property type="match status" value="1"/>
</dbReference>
<dbReference type="EC" id="1.8.4.12" evidence="6"/>
<dbReference type="GO" id="GO:0008270">
    <property type="term" value="F:zinc ion binding"/>
    <property type="evidence" value="ECO:0007669"/>
    <property type="project" value="UniProtKB-UniRule"/>
</dbReference>
<feature type="region of interest" description="Disordered" evidence="7">
    <location>
        <begin position="65"/>
        <end position="86"/>
    </location>
</feature>
<name>A0A3D9FHR2_9SPHN</name>
<keyword evidence="2 6" id="KW-0479">Metal-binding</keyword>
<evidence type="ECO:0000256" key="7">
    <source>
        <dbReference type="SAM" id="MobiDB-lite"/>
    </source>
</evidence>
<dbReference type="SUPFAM" id="SSF51316">
    <property type="entry name" value="Mss4-like"/>
    <property type="match status" value="1"/>
</dbReference>
<dbReference type="PROSITE" id="PS51790">
    <property type="entry name" value="MSRB"/>
    <property type="match status" value="1"/>
</dbReference>
<comment type="cofactor">
    <cofactor evidence="6">
        <name>Zn(2+)</name>
        <dbReference type="ChEBI" id="CHEBI:29105"/>
    </cofactor>
    <text evidence="6">Binds 1 zinc ion per subunit. The zinc ion is important for the structural integrity of the protein.</text>
</comment>
<dbReference type="InterPro" id="IPR002579">
    <property type="entry name" value="Met_Sox_Rdtase_MsrB_dom"/>
</dbReference>
<gene>
    <name evidence="6" type="primary">msrB</name>
    <name evidence="9" type="ORF">DFR46_2148</name>
</gene>
<comment type="similarity">
    <text evidence="1 6">Belongs to the MsrB Met sulfoxide reductase family.</text>
</comment>
<dbReference type="PANTHER" id="PTHR10173:SF52">
    <property type="entry name" value="METHIONINE-R-SULFOXIDE REDUCTASE B1"/>
    <property type="match status" value="1"/>
</dbReference>
<proteinExistence type="inferred from homology"/>
<dbReference type="InterPro" id="IPR028427">
    <property type="entry name" value="Met_Sox_Rdtase_MsrB"/>
</dbReference>
<protein>
    <recommendedName>
        <fullName evidence="6">Peptide methionine sulfoxide reductase MsrB</fullName>
        <ecNumber evidence="6">1.8.4.12</ecNumber>
    </recommendedName>
    <alternativeName>
        <fullName evidence="6">Peptide-methionine (R)-S-oxide reductase</fullName>
    </alternativeName>
</protein>
<dbReference type="GO" id="GO:0033743">
    <property type="term" value="F:peptide-methionine (R)-S-oxide reductase activity"/>
    <property type="evidence" value="ECO:0007669"/>
    <property type="project" value="UniProtKB-UniRule"/>
</dbReference>